<dbReference type="Proteomes" id="UP000263014">
    <property type="component" value="Unassembled WGS sequence"/>
</dbReference>
<evidence type="ECO:0008006" key="4">
    <source>
        <dbReference type="Google" id="ProtNLM"/>
    </source>
</evidence>
<sequence>MSDLYTKLMERVMPFLQANWQLFLIVVGALFLLGAIFRWKWICDPQGDNTQGFLAFVYRNFGEKGYRVITGISGAVIILCGAFLLFLF</sequence>
<protein>
    <recommendedName>
        <fullName evidence="4">Immunity protein 17</fullName>
    </recommendedName>
</protein>
<accession>A0A374P164</accession>
<feature type="transmembrane region" description="Helical" evidence="1">
    <location>
        <begin position="20"/>
        <end position="39"/>
    </location>
</feature>
<name>A0A374P164_9FIRM</name>
<dbReference type="EMBL" id="QSON01000014">
    <property type="protein sequence ID" value="RGI99152.1"/>
    <property type="molecule type" value="Genomic_DNA"/>
</dbReference>
<organism evidence="2 3">
    <name type="scientific">Hungatella hathewayi</name>
    <dbReference type="NCBI Taxonomy" id="154046"/>
    <lineage>
        <taxon>Bacteria</taxon>
        <taxon>Bacillati</taxon>
        <taxon>Bacillota</taxon>
        <taxon>Clostridia</taxon>
        <taxon>Lachnospirales</taxon>
        <taxon>Lachnospiraceae</taxon>
        <taxon>Hungatella</taxon>
    </lineage>
</organism>
<evidence type="ECO:0000256" key="1">
    <source>
        <dbReference type="SAM" id="Phobius"/>
    </source>
</evidence>
<dbReference type="Pfam" id="PF15562">
    <property type="entry name" value="Imm17"/>
    <property type="match status" value="1"/>
</dbReference>
<dbReference type="RefSeq" id="WP_117631417.1">
    <property type="nucleotide sequence ID" value="NZ_QSON01000014.1"/>
</dbReference>
<evidence type="ECO:0000313" key="2">
    <source>
        <dbReference type="EMBL" id="RGI99152.1"/>
    </source>
</evidence>
<keyword evidence="1" id="KW-0472">Membrane</keyword>
<comment type="caution">
    <text evidence="2">The sequence shown here is derived from an EMBL/GenBank/DDBJ whole genome shotgun (WGS) entry which is preliminary data.</text>
</comment>
<feature type="transmembrane region" description="Helical" evidence="1">
    <location>
        <begin position="68"/>
        <end position="87"/>
    </location>
</feature>
<reference evidence="2 3" key="1">
    <citation type="submission" date="2018-08" db="EMBL/GenBank/DDBJ databases">
        <title>A genome reference for cultivated species of the human gut microbiota.</title>
        <authorList>
            <person name="Zou Y."/>
            <person name="Xue W."/>
            <person name="Luo G."/>
        </authorList>
    </citation>
    <scope>NUCLEOTIDE SEQUENCE [LARGE SCALE GENOMIC DNA]</scope>
    <source>
        <strain evidence="2 3">TM09-12</strain>
    </source>
</reference>
<proteinExistence type="predicted"/>
<dbReference type="AlphaFoldDB" id="A0A374P164"/>
<keyword evidence="1" id="KW-0812">Transmembrane</keyword>
<keyword evidence="1" id="KW-1133">Transmembrane helix</keyword>
<gene>
    <name evidence="2" type="ORF">DXD79_24150</name>
</gene>
<evidence type="ECO:0000313" key="3">
    <source>
        <dbReference type="Proteomes" id="UP000263014"/>
    </source>
</evidence>
<dbReference type="InterPro" id="IPR029087">
    <property type="entry name" value="Imm17"/>
</dbReference>